<dbReference type="PANTHER" id="PTHR32182">
    <property type="entry name" value="DNA REPLICATION AND REPAIR PROTEIN RECF"/>
    <property type="match status" value="1"/>
</dbReference>
<evidence type="ECO:0000259" key="2">
    <source>
        <dbReference type="Pfam" id="PF13476"/>
    </source>
</evidence>
<gene>
    <name evidence="3" type="ORF">S12H4_17327</name>
</gene>
<dbReference type="Pfam" id="PF13476">
    <property type="entry name" value="AAA_23"/>
    <property type="match status" value="1"/>
</dbReference>
<reference evidence="3" key="1">
    <citation type="journal article" date="2014" name="Front. Microbiol.">
        <title>High frequency of phylogenetically diverse reductive dehalogenase-homologous genes in deep subseafloor sedimentary metagenomes.</title>
        <authorList>
            <person name="Kawai M."/>
            <person name="Futagami T."/>
            <person name="Toyoda A."/>
            <person name="Takaki Y."/>
            <person name="Nishi S."/>
            <person name="Hori S."/>
            <person name="Arai W."/>
            <person name="Tsubouchi T."/>
            <person name="Morono Y."/>
            <person name="Uchiyama I."/>
            <person name="Ito T."/>
            <person name="Fujiyama A."/>
            <person name="Inagaki F."/>
            <person name="Takami H."/>
        </authorList>
    </citation>
    <scope>NUCLEOTIDE SEQUENCE</scope>
    <source>
        <strain evidence="3">Expedition CK06-06</strain>
    </source>
</reference>
<dbReference type="PANTHER" id="PTHR32182:SF22">
    <property type="entry name" value="ATP-DEPENDENT ENDONUCLEASE, OLD FAMILY-RELATED"/>
    <property type="match status" value="1"/>
</dbReference>
<feature type="domain" description="Rad50/SbcC-type AAA" evidence="2">
    <location>
        <begin position="5"/>
        <end position="264"/>
    </location>
</feature>
<dbReference type="Gene3D" id="3.40.50.300">
    <property type="entry name" value="P-loop containing nucleotide triphosphate hydrolases"/>
    <property type="match status" value="1"/>
</dbReference>
<proteinExistence type="predicted"/>
<dbReference type="AlphaFoldDB" id="X1RV16"/>
<feature type="non-terminal residue" evidence="3">
    <location>
        <position position="323"/>
    </location>
</feature>
<evidence type="ECO:0000256" key="1">
    <source>
        <dbReference type="SAM" id="Coils"/>
    </source>
</evidence>
<dbReference type="GO" id="GO:0016887">
    <property type="term" value="F:ATP hydrolysis activity"/>
    <property type="evidence" value="ECO:0007669"/>
    <property type="project" value="InterPro"/>
</dbReference>
<name>X1RV16_9ZZZZ</name>
<dbReference type="EMBL" id="BARW01008458">
    <property type="protein sequence ID" value="GAI84597.1"/>
    <property type="molecule type" value="Genomic_DNA"/>
</dbReference>
<keyword evidence="1" id="KW-0175">Coiled coil</keyword>
<dbReference type="SUPFAM" id="SSF52540">
    <property type="entry name" value="P-loop containing nucleoside triphosphate hydrolases"/>
    <property type="match status" value="1"/>
</dbReference>
<comment type="caution">
    <text evidence="3">The sequence shown here is derived from an EMBL/GenBank/DDBJ whole genome shotgun (WGS) entry which is preliminary data.</text>
</comment>
<feature type="coiled-coil region" evidence="1">
    <location>
        <begin position="212"/>
        <end position="297"/>
    </location>
</feature>
<dbReference type="InterPro" id="IPR027417">
    <property type="entry name" value="P-loop_NTPase"/>
</dbReference>
<organism evidence="3">
    <name type="scientific">marine sediment metagenome</name>
    <dbReference type="NCBI Taxonomy" id="412755"/>
    <lineage>
        <taxon>unclassified sequences</taxon>
        <taxon>metagenomes</taxon>
        <taxon>ecological metagenomes</taxon>
    </lineage>
</organism>
<accession>X1RV16</accession>
<sequence length="323" mass="37709">MLIEKLKLSNYRQYFDEEIEFSHSKKGKRITVIQGANGSGKTNILNAITWCLYGKEMHLGDKNKGLPILSTAAINKLKPSAVCDVTVELTILDEEKNRMIFKRRAIYRKGTSDSLEKVGTKFDIFYQEGQDMKRSEYPDVLVSHYLPEDIQNYFFFDCERLDDYFKSSSKHQPIKKEVFRISQLVLFEDVLAHLKKRNIEYAKQLKQDNPQAEESLKLINIKEKALQTAREELDTLRVKEKEAEELEKEISEKLKSYPTRQEVNELQLRRERLSNLSRELEKEIKKAQEDQKDFLIESAPQIICHAPCLNSCIFLSYCCLPPV</sequence>
<dbReference type="GO" id="GO:0000731">
    <property type="term" value="P:DNA synthesis involved in DNA repair"/>
    <property type="evidence" value="ECO:0007669"/>
    <property type="project" value="TreeGrafter"/>
</dbReference>
<dbReference type="GO" id="GO:0006302">
    <property type="term" value="P:double-strand break repair"/>
    <property type="evidence" value="ECO:0007669"/>
    <property type="project" value="InterPro"/>
</dbReference>
<evidence type="ECO:0000313" key="3">
    <source>
        <dbReference type="EMBL" id="GAI84597.1"/>
    </source>
</evidence>
<dbReference type="InterPro" id="IPR038729">
    <property type="entry name" value="Rad50/SbcC_AAA"/>
</dbReference>
<protein>
    <recommendedName>
        <fullName evidence="2">Rad50/SbcC-type AAA domain-containing protein</fullName>
    </recommendedName>
</protein>